<feature type="compositionally biased region" description="Basic and acidic residues" evidence="1">
    <location>
        <begin position="320"/>
        <end position="333"/>
    </location>
</feature>
<name>A0A6A6WUB1_9PLEO</name>
<dbReference type="EMBL" id="MU002285">
    <property type="protein sequence ID" value="KAF2787736.1"/>
    <property type="molecule type" value="Genomic_DNA"/>
</dbReference>
<feature type="region of interest" description="Disordered" evidence="1">
    <location>
        <begin position="72"/>
        <end position="99"/>
    </location>
</feature>
<evidence type="ECO:0000256" key="1">
    <source>
        <dbReference type="SAM" id="MobiDB-lite"/>
    </source>
</evidence>
<protein>
    <submittedName>
        <fullName evidence="2">Uncharacterized protein</fullName>
    </submittedName>
</protein>
<feature type="region of interest" description="Disordered" evidence="1">
    <location>
        <begin position="310"/>
        <end position="333"/>
    </location>
</feature>
<accession>A0A6A6WUB1</accession>
<reference evidence="2" key="1">
    <citation type="journal article" date="2020" name="Stud. Mycol.">
        <title>101 Dothideomycetes genomes: a test case for predicting lifestyles and emergence of pathogens.</title>
        <authorList>
            <person name="Haridas S."/>
            <person name="Albert R."/>
            <person name="Binder M."/>
            <person name="Bloem J."/>
            <person name="Labutti K."/>
            <person name="Salamov A."/>
            <person name="Andreopoulos B."/>
            <person name="Baker S."/>
            <person name="Barry K."/>
            <person name="Bills G."/>
            <person name="Bluhm B."/>
            <person name="Cannon C."/>
            <person name="Castanera R."/>
            <person name="Culley D."/>
            <person name="Daum C."/>
            <person name="Ezra D."/>
            <person name="Gonzalez J."/>
            <person name="Henrissat B."/>
            <person name="Kuo A."/>
            <person name="Liang C."/>
            <person name="Lipzen A."/>
            <person name="Lutzoni F."/>
            <person name="Magnuson J."/>
            <person name="Mondo S."/>
            <person name="Nolan M."/>
            <person name="Ohm R."/>
            <person name="Pangilinan J."/>
            <person name="Park H.-J."/>
            <person name="Ramirez L."/>
            <person name="Alfaro M."/>
            <person name="Sun H."/>
            <person name="Tritt A."/>
            <person name="Yoshinaga Y."/>
            <person name="Zwiers L.-H."/>
            <person name="Turgeon B."/>
            <person name="Goodwin S."/>
            <person name="Spatafora J."/>
            <person name="Crous P."/>
            <person name="Grigoriev I."/>
        </authorList>
    </citation>
    <scope>NUCLEOTIDE SEQUENCE</scope>
    <source>
        <strain evidence="2">CBS 109.77</strain>
    </source>
</reference>
<evidence type="ECO:0000313" key="2">
    <source>
        <dbReference type="EMBL" id="KAF2787736.1"/>
    </source>
</evidence>
<evidence type="ECO:0000313" key="3">
    <source>
        <dbReference type="Proteomes" id="UP000799757"/>
    </source>
</evidence>
<keyword evidence="3" id="KW-1185">Reference proteome</keyword>
<feature type="compositionally biased region" description="Low complexity" evidence="1">
    <location>
        <begin position="86"/>
        <end position="95"/>
    </location>
</feature>
<sequence length="333" mass="34674">MAGAMAERFSLSLSAARRPLGLSVPSGIDIRAPRSTTGLATATGRNALAEGLGGFAFVSHANAARAAGWRSQNVSVRRRPGGMDNAPASSSAASPRGLQGRRLRANSVAGCMRPMQDRLFTVMAGGVAGTAGDCWGLLVAAGDCWWLLGTAGGCCHGMERRWRIPRSATARHPQPNGAGNISRAAHGACADDVKRVASSWTGAPTLVAQPYHSTLPRAAQALDGLDSRASPGPDDYNTCPPTVPVHASSLPHPQPHAFKLAYLPSCIIGDPAGYSTAPVTMALQPVSLASRTQARPVAVVHHECECDPVDPSAASQWPVHAHDSSRRLSDVRP</sequence>
<proteinExistence type="predicted"/>
<organism evidence="2 3">
    <name type="scientific">Melanomma pulvis-pyrius CBS 109.77</name>
    <dbReference type="NCBI Taxonomy" id="1314802"/>
    <lineage>
        <taxon>Eukaryota</taxon>
        <taxon>Fungi</taxon>
        <taxon>Dikarya</taxon>
        <taxon>Ascomycota</taxon>
        <taxon>Pezizomycotina</taxon>
        <taxon>Dothideomycetes</taxon>
        <taxon>Pleosporomycetidae</taxon>
        <taxon>Pleosporales</taxon>
        <taxon>Melanommataceae</taxon>
        <taxon>Melanomma</taxon>
    </lineage>
</organism>
<dbReference type="AlphaFoldDB" id="A0A6A6WUB1"/>
<gene>
    <name evidence="2" type="ORF">K505DRAFT_396136</name>
</gene>
<dbReference type="Proteomes" id="UP000799757">
    <property type="component" value="Unassembled WGS sequence"/>
</dbReference>